<evidence type="ECO:0000256" key="8">
    <source>
        <dbReference type="RuleBase" id="RU003624"/>
    </source>
</evidence>
<evidence type="ECO:0000256" key="1">
    <source>
        <dbReference type="ARBA" id="ARBA00010761"/>
    </source>
</evidence>
<dbReference type="GO" id="GO:0009507">
    <property type="term" value="C:chloroplast"/>
    <property type="evidence" value="ECO:0007669"/>
    <property type="project" value="UniProtKB-SubCell"/>
</dbReference>
<protein>
    <recommendedName>
        <fullName evidence="6 7">Small ribosomal subunit protein uS3c</fullName>
    </recommendedName>
</protein>
<dbReference type="GO" id="GO:0006412">
    <property type="term" value="P:translation"/>
    <property type="evidence" value="ECO:0007669"/>
    <property type="project" value="UniProtKB-UniRule"/>
</dbReference>
<geneLocation type="chloroplast" evidence="11"/>
<keyword evidence="9 11" id="KW-0934">Plastid</keyword>
<gene>
    <name evidence="7 11" type="primary">rps3</name>
    <name evidence="11" type="ORF">csorokcp_00076</name>
</gene>
<evidence type="ECO:0000256" key="7">
    <source>
        <dbReference type="HAMAP-Rule" id="MF_01309"/>
    </source>
</evidence>
<evidence type="ECO:0000256" key="3">
    <source>
        <dbReference type="ARBA" id="ARBA00022884"/>
    </source>
</evidence>
<evidence type="ECO:0000256" key="5">
    <source>
        <dbReference type="ARBA" id="ARBA00023274"/>
    </source>
</evidence>
<dbReference type="HAMAP" id="MF_01309_B">
    <property type="entry name" value="Ribosomal_uS3_B"/>
    <property type="match status" value="1"/>
</dbReference>
<dbReference type="InterPro" id="IPR001351">
    <property type="entry name" value="Ribosomal_uS3_C"/>
</dbReference>
<dbReference type="PANTHER" id="PTHR11760">
    <property type="entry name" value="30S/40S RIBOSOMAL PROTEIN S3"/>
    <property type="match status" value="1"/>
</dbReference>
<keyword evidence="5 7" id="KW-0687">Ribonucleoprotein</keyword>
<evidence type="ECO:0000256" key="9">
    <source>
        <dbReference type="RuleBase" id="RU003626"/>
    </source>
</evidence>
<proteinExistence type="inferred from homology"/>
<keyword evidence="4 7" id="KW-0689">Ribosomal protein</keyword>
<evidence type="ECO:0000313" key="12">
    <source>
        <dbReference type="EMBL" id="AII02037.1"/>
    </source>
</evidence>
<evidence type="ECO:0000313" key="11">
    <source>
        <dbReference type="EMBL" id="AHM23744.1"/>
    </source>
</evidence>
<dbReference type="PROSITE" id="PS50823">
    <property type="entry name" value="KH_TYPE_2"/>
    <property type="match status" value="1"/>
</dbReference>
<dbReference type="NCBIfam" id="TIGR01009">
    <property type="entry name" value="rpsC_bact"/>
    <property type="match status" value="1"/>
</dbReference>
<dbReference type="InterPro" id="IPR057258">
    <property type="entry name" value="Ribosomal_uS3"/>
</dbReference>
<dbReference type="InterPro" id="IPR009019">
    <property type="entry name" value="KH_sf_prok-type"/>
</dbReference>
<reference evidence="11" key="1">
    <citation type="journal article" date="2014" name="Mitochondrial DNA">
        <title>Complete genome sequence of chloroplast DNA (cpDNA) of Chlorella sorokiniana.</title>
        <authorList>
            <person name="Orsini M."/>
            <person name="Cusano R."/>
            <person name="Costelli C."/>
            <person name="Malavasi V."/>
            <person name="Concas A."/>
            <person name="Angius A."/>
            <person name="Cao G."/>
        </authorList>
    </citation>
    <scope>NUCLEOTIDE SEQUENCE</scope>
    <source>
        <strain evidence="11">Crs4</strain>
    </source>
</reference>
<keyword evidence="9 11" id="KW-0150">Chloroplast</keyword>
<dbReference type="Gene3D" id="3.30.300.20">
    <property type="match status" value="1"/>
</dbReference>
<dbReference type="Pfam" id="PF00189">
    <property type="entry name" value="Ribosomal_S3_C"/>
    <property type="match status" value="1"/>
</dbReference>
<dbReference type="AlphaFoldDB" id="W8SUE5"/>
<dbReference type="EMBL" id="KJ397925">
    <property type="protein sequence ID" value="AHM23744.1"/>
    <property type="molecule type" value="Genomic_DNA"/>
</dbReference>
<comment type="subcellular location">
    <subcellularLocation>
        <location evidence="7 9">Plastid</location>
        <location evidence="7 9">Chloroplast</location>
    </subcellularLocation>
</comment>
<dbReference type="EMBL" id="KJ742376">
    <property type="protein sequence ID" value="AII02037.1"/>
    <property type="molecule type" value="Genomic_DNA"/>
</dbReference>
<dbReference type="GO" id="GO:0019843">
    <property type="term" value="F:rRNA binding"/>
    <property type="evidence" value="ECO:0007669"/>
    <property type="project" value="UniProtKB-UniRule"/>
</dbReference>
<name>W8SUE5_CHLSO</name>
<keyword evidence="2 7" id="KW-0699">rRNA-binding</keyword>
<dbReference type="Gene3D" id="3.30.1140.32">
    <property type="entry name" value="Ribosomal protein S3, C-terminal domain"/>
    <property type="match status" value="1"/>
</dbReference>
<dbReference type="PROSITE" id="PS00548">
    <property type="entry name" value="RIBOSOMAL_S3"/>
    <property type="match status" value="1"/>
</dbReference>
<evidence type="ECO:0000256" key="6">
    <source>
        <dbReference type="ARBA" id="ARBA00035154"/>
    </source>
</evidence>
<organism evidence="11">
    <name type="scientific">Chlorella sorokiniana</name>
    <name type="common">Freshwater green alga</name>
    <dbReference type="NCBI Taxonomy" id="3076"/>
    <lineage>
        <taxon>Eukaryota</taxon>
        <taxon>Viridiplantae</taxon>
        <taxon>Chlorophyta</taxon>
        <taxon>core chlorophytes</taxon>
        <taxon>Trebouxiophyceae</taxon>
        <taxon>Chlorellales</taxon>
        <taxon>Chlorellaceae</taxon>
        <taxon>Chlorella clade</taxon>
        <taxon>Chlorella</taxon>
    </lineage>
</organism>
<dbReference type="PANTHER" id="PTHR11760:SF19">
    <property type="entry name" value="SMALL RIBOSOMAL SUBUNIT PROTEIN US3C"/>
    <property type="match status" value="1"/>
</dbReference>
<dbReference type="InterPro" id="IPR018280">
    <property type="entry name" value="Ribosomal_uS3_CS"/>
</dbReference>
<dbReference type="InterPro" id="IPR036419">
    <property type="entry name" value="Ribosomal_S3_C_sf"/>
</dbReference>
<comment type="subunit">
    <text evidence="7 9">Part of the 30S ribosomal subunit.</text>
</comment>
<sequence length="237" mass="26782">MGQKVHPIGFRLGITHKHQSYWCTTPQKNALWIQDASFLRQYLSKKFVGAGITTIDIERRDLELPTLSIEVHAARPVLFLGRDKKGLEILRDELVNQLRAFYRKRNLTDPGRILLSLSVKPLSSPDAHAAVLAEKLVEDLEKRTPFRRAMRQTVQRALRAGVKGIKVQVSGRLNGADIARSEDVREGPVPLQTLRADIDYSSKSAKTIYGLLGVKIWVFRGERLTRVSNFSTSQITK</sequence>
<evidence type="ECO:0000259" key="10">
    <source>
        <dbReference type="PROSITE" id="PS50823"/>
    </source>
</evidence>
<keyword evidence="3 7" id="KW-0694">RNA-binding</keyword>
<dbReference type="CDD" id="cd02412">
    <property type="entry name" value="KH-II_30S_S3"/>
    <property type="match status" value="1"/>
</dbReference>
<feature type="domain" description="KH type-2" evidence="10">
    <location>
        <begin position="39"/>
        <end position="123"/>
    </location>
</feature>
<dbReference type="InterPro" id="IPR004044">
    <property type="entry name" value="KH_dom_type_2"/>
</dbReference>
<evidence type="ECO:0000256" key="4">
    <source>
        <dbReference type="ARBA" id="ARBA00022980"/>
    </source>
</evidence>
<dbReference type="InterPro" id="IPR005704">
    <property type="entry name" value="Ribosomal_uS3_bac-typ"/>
</dbReference>
<accession>W8SUE5</accession>
<dbReference type="GO" id="GO:0003735">
    <property type="term" value="F:structural constituent of ribosome"/>
    <property type="evidence" value="ECO:0007669"/>
    <property type="project" value="InterPro"/>
</dbReference>
<reference evidence="12" key="2">
    <citation type="submission" date="2014-04" db="EMBL/GenBank/DDBJ databases">
        <title>Chlorella sorokiniana complete plastid genome.</title>
        <authorList>
            <person name="Fan W."/>
            <person name="Mower J.P."/>
        </authorList>
    </citation>
    <scope>NUCLEOTIDE SEQUENCE</scope>
    <source>
        <strain evidence="12">1230</strain>
    </source>
</reference>
<dbReference type="InterPro" id="IPR015946">
    <property type="entry name" value="KH_dom-like_a/b"/>
</dbReference>
<dbReference type="SUPFAM" id="SSF54821">
    <property type="entry name" value="Ribosomal protein S3 C-terminal domain"/>
    <property type="match status" value="1"/>
</dbReference>
<dbReference type="SUPFAM" id="SSF54814">
    <property type="entry name" value="Prokaryotic type KH domain (KH-domain type II)"/>
    <property type="match status" value="1"/>
</dbReference>
<evidence type="ECO:0000256" key="2">
    <source>
        <dbReference type="ARBA" id="ARBA00022730"/>
    </source>
</evidence>
<comment type="similarity">
    <text evidence="1 7 8">Belongs to the universal ribosomal protein uS3 family.</text>
</comment>
<dbReference type="GO" id="GO:0022627">
    <property type="term" value="C:cytosolic small ribosomal subunit"/>
    <property type="evidence" value="ECO:0007669"/>
    <property type="project" value="TreeGrafter"/>
</dbReference>